<dbReference type="Gramene" id="Ma09_t20880.1">
    <property type="protein sequence ID" value="Ma09_p20880.1"/>
    <property type="gene ID" value="Ma09_g20880"/>
</dbReference>
<evidence type="ECO:0000313" key="2">
    <source>
        <dbReference type="Proteomes" id="UP000012960"/>
    </source>
</evidence>
<name>A0A804KLX2_MUSAM</name>
<keyword evidence="2" id="KW-1185">Reference proteome</keyword>
<dbReference type="EnsemblPlants" id="Ma09_t20880.1">
    <property type="protein sequence ID" value="Ma09_p20880.1"/>
    <property type="gene ID" value="Ma09_g20880"/>
</dbReference>
<protein>
    <submittedName>
        <fullName evidence="1">Uncharacterized protein</fullName>
    </submittedName>
</protein>
<reference evidence="1" key="1">
    <citation type="submission" date="2021-05" db="UniProtKB">
        <authorList>
            <consortium name="EnsemblPlants"/>
        </authorList>
    </citation>
    <scope>IDENTIFICATION</scope>
    <source>
        <strain evidence="1">subsp. malaccensis</strain>
    </source>
</reference>
<organism evidence="1 2">
    <name type="scientific">Musa acuminata subsp. malaccensis</name>
    <name type="common">Wild banana</name>
    <name type="synonym">Musa malaccensis</name>
    <dbReference type="NCBI Taxonomy" id="214687"/>
    <lineage>
        <taxon>Eukaryota</taxon>
        <taxon>Viridiplantae</taxon>
        <taxon>Streptophyta</taxon>
        <taxon>Embryophyta</taxon>
        <taxon>Tracheophyta</taxon>
        <taxon>Spermatophyta</taxon>
        <taxon>Magnoliopsida</taxon>
        <taxon>Liliopsida</taxon>
        <taxon>Zingiberales</taxon>
        <taxon>Musaceae</taxon>
        <taxon>Musa</taxon>
    </lineage>
</organism>
<dbReference type="InParanoid" id="A0A804KLX2"/>
<proteinExistence type="predicted"/>
<dbReference type="Proteomes" id="UP000012960">
    <property type="component" value="Unplaced"/>
</dbReference>
<accession>A0A804KLX2</accession>
<dbReference type="AlphaFoldDB" id="A0A804KLX2"/>
<evidence type="ECO:0000313" key="1">
    <source>
        <dbReference type="EnsemblPlants" id="Ma09_p20880.1"/>
    </source>
</evidence>
<sequence>MEGNPLLRTWSAANLKKFYP</sequence>